<dbReference type="SUPFAM" id="SSF117281">
    <property type="entry name" value="Kelch motif"/>
    <property type="match status" value="1"/>
</dbReference>
<dbReference type="RefSeq" id="XP_007737894.1">
    <property type="nucleotide sequence ID" value="XM_007739704.1"/>
</dbReference>
<dbReference type="AlphaFoldDB" id="W9Y4M1"/>
<evidence type="ECO:0000256" key="2">
    <source>
        <dbReference type="SAM" id="Phobius"/>
    </source>
</evidence>
<feature type="compositionally biased region" description="Basic and acidic residues" evidence="1">
    <location>
        <begin position="411"/>
        <end position="435"/>
    </location>
</feature>
<keyword evidence="2" id="KW-1133">Transmembrane helix</keyword>
<feature type="transmembrane region" description="Helical" evidence="2">
    <location>
        <begin position="380"/>
        <end position="402"/>
    </location>
</feature>
<feature type="region of interest" description="Disordered" evidence="1">
    <location>
        <begin position="566"/>
        <end position="655"/>
    </location>
</feature>
<feature type="region of interest" description="Disordered" evidence="1">
    <location>
        <begin position="344"/>
        <end position="370"/>
    </location>
</feature>
<keyword evidence="4" id="KW-1185">Reference proteome</keyword>
<feature type="compositionally biased region" description="Low complexity" evidence="1">
    <location>
        <begin position="570"/>
        <end position="586"/>
    </location>
</feature>
<sequence>MSAPRPLVALEDHCSIIHNDTIYVYSPEAFQTLELKEGAQWKRETNGISVTGAVCVKGGVDGDNSKPALYVVGGAANKSSSNYPGLQRYSILDKAWETITPVVSVTQHRLNHGAAYMNAQSSLLVYGGSQDGYTGPSSQTFLVEMYPPYRVLAYSSIAPPVVKPFMLPWAQDRAMMVGGSTTNLNVFTFGPSDGWQDLGLALPSPLPDSSAAKCAVLTLDDGSRILQTFDLGQSPPTITTNVLLNPGGLPASYGETVGGDATSTSLTATPSAPSRLKRAIYLDNYPAYNNSLAPSAKRTDFDLAQGADGLIAFVGGNDDDPVVFFNQTANRWIASTQLLGSQQAPLATPSNTQPSTTASATATSAAATSGSSSRSRSLTILWGVLGGICGVALILVILLLWLRSIRKKRMEREKEKQAEYPDAKRRSGEDTHVERGLQPLSRAGQPMGRSPVPSTVIAEADSTAMFGGKPDPRHLIRRVSSDRGFRGSSMGFGQSLFKRDREKGSLTISKPMMPDLGDYQERPSIELGKATPAQQVTTKAAPARQASQRKTNEGWGRYFQGEHVPENQTSLFSRSSGGTTLGRSGFWPGSGVPESSLRSPKIILRDSAGNRLEPRNVAAGSPNLQSGPSSPHSRGLQARVSRVSSAATMDTTDDEYDDEQYEGAFSSGVPTSVHDVAWTPVGNTWSGPAQRPLKPPSSYIAAQAQAHPVQTPASGETSDSSETRSPSIPTFPMPNSIRSVQHHEERQPAVGPGWSQEEAGDYFSHVRVRSRTPDNSDMSWLNLGTPAR</sequence>
<dbReference type="InterPro" id="IPR015915">
    <property type="entry name" value="Kelch-typ_b-propeller"/>
</dbReference>
<dbReference type="STRING" id="1182542.W9Y4M1"/>
<accession>W9Y4M1</accession>
<dbReference type="Proteomes" id="UP000019478">
    <property type="component" value="Unassembled WGS sequence"/>
</dbReference>
<protein>
    <recommendedName>
        <fullName evidence="5">Pre-mRNA splicing factor CLF1</fullName>
    </recommendedName>
</protein>
<evidence type="ECO:0000313" key="3">
    <source>
        <dbReference type="EMBL" id="EXJ77384.1"/>
    </source>
</evidence>
<keyword evidence="2" id="KW-0472">Membrane</keyword>
<proteinExistence type="predicted"/>
<evidence type="ECO:0008006" key="5">
    <source>
        <dbReference type="Google" id="ProtNLM"/>
    </source>
</evidence>
<feature type="compositionally biased region" description="Low complexity" evidence="1">
    <location>
        <begin position="347"/>
        <end position="370"/>
    </location>
</feature>
<dbReference type="OrthoDB" id="5352000at2759"/>
<dbReference type="eggNOG" id="ENOG502RYQG">
    <property type="taxonomic scope" value="Eukaryota"/>
</dbReference>
<evidence type="ECO:0000313" key="4">
    <source>
        <dbReference type="Proteomes" id="UP000019478"/>
    </source>
</evidence>
<dbReference type="Gene3D" id="2.120.10.80">
    <property type="entry name" value="Kelch-type beta propeller"/>
    <property type="match status" value="1"/>
</dbReference>
<dbReference type="HOGENOM" id="CLU_013054_0_0_1"/>
<dbReference type="EMBL" id="AMGY01000010">
    <property type="protein sequence ID" value="EXJ77384.1"/>
    <property type="molecule type" value="Genomic_DNA"/>
</dbReference>
<comment type="caution">
    <text evidence="3">The sequence shown here is derived from an EMBL/GenBank/DDBJ whole genome shotgun (WGS) entry which is preliminary data.</text>
</comment>
<name>W9Y4M1_9EURO</name>
<evidence type="ECO:0000256" key="1">
    <source>
        <dbReference type="SAM" id="MobiDB-lite"/>
    </source>
</evidence>
<feature type="region of interest" description="Disordered" evidence="1">
    <location>
        <begin position="527"/>
        <end position="552"/>
    </location>
</feature>
<feature type="compositionally biased region" description="Polar residues" evidence="1">
    <location>
        <begin position="622"/>
        <end position="632"/>
    </location>
</feature>
<feature type="compositionally biased region" description="Polar residues" evidence="1">
    <location>
        <begin position="711"/>
        <end position="728"/>
    </location>
</feature>
<gene>
    <name evidence="3" type="ORF">A1O3_09610</name>
</gene>
<keyword evidence="2" id="KW-0812">Transmembrane</keyword>
<organism evidence="3 4">
    <name type="scientific">Capronia epimyces CBS 606.96</name>
    <dbReference type="NCBI Taxonomy" id="1182542"/>
    <lineage>
        <taxon>Eukaryota</taxon>
        <taxon>Fungi</taxon>
        <taxon>Dikarya</taxon>
        <taxon>Ascomycota</taxon>
        <taxon>Pezizomycotina</taxon>
        <taxon>Eurotiomycetes</taxon>
        <taxon>Chaetothyriomycetidae</taxon>
        <taxon>Chaetothyriales</taxon>
        <taxon>Herpotrichiellaceae</taxon>
        <taxon>Capronia</taxon>
    </lineage>
</organism>
<feature type="region of interest" description="Disordered" evidence="1">
    <location>
        <begin position="687"/>
        <end position="788"/>
    </location>
</feature>
<feature type="region of interest" description="Disordered" evidence="1">
    <location>
        <begin position="411"/>
        <end position="451"/>
    </location>
</feature>
<reference evidence="3 4" key="1">
    <citation type="submission" date="2013-03" db="EMBL/GenBank/DDBJ databases">
        <title>The Genome Sequence of Capronia epimyces CBS 606.96.</title>
        <authorList>
            <consortium name="The Broad Institute Genomics Platform"/>
            <person name="Cuomo C."/>
            <person name="de Hoog S."/>
            <person name="Gorbushina A."/>
            <person name="Walker B."/>
            <person name="Young S.K."/>
            <person name="Zeng Q."/>
            <person name="Gargeya S."/>
            <person name="Fitzgerald M."/>
            <person name="Haas B."/>
            <person name="Abouelleil A."/>
            <person name="Allen A.W."/>
            <person name="Alvarado L."/>
            <person name="Arachchi H.M."/>
            <person name="Berlin A.M."/>
            <person name="Chapman S.B."/>
            <person name="Gainer-Dewar J."/>
            <person name="Goldberg J."/>
            <person name="Griggs A."/>
            <person name="Gujja S."/>
            <person name="Hansen M."/>
            <person name="Howarth C."/>
            <person name="Imamovic A."/>
            <person name="Ireland A."/>
            <person name="Larimer J."/>
            <person name="McCowan C."/>
            <person name="Murphy C."/>
            <person name="Pearson M."/>
            <person name="Poon T.W."/>
            <person name="Priest M."/>
            <person name="Roberts A."/>
            <person name="Saif S."/>
            <person name="Shea T."/>
            <person name="Sisk P."/>
            <person name="Sykes S."/>
            <person name="Wortman J."/>
            <person name="Nusbaum C."/>
            <person name="Birren B."/>
        </authorList>
    </citation>
    <scope>NUCLEOTIDE SEQUENCE [LARGE SCALE GENOMIC DNA]</scope>
    <source>
        <strain evidence="3 4">CBS 606.96</strain>
    </source>
</reference>
<dbReference type="GeneID" id="19173694"/>